<dbReference type="GO" id="GO:0004069">
    <property type="term" value="F:L-aspartate:2-oxoglutarate aminotransferase activity"/>
    <property type="evidence" value="ECO:0007669"/>
    <property type="project" value="InterPro"/>
</dbReference>
<dbReference type="SUPFAM" id="SSF51735">
    <property type="entry name" value="NAD(P)-binding Rossmann-fold domains"/>
    <property type="match status" value="1"/>
</dbReference>
<dbReference type="Pfam" id="PF21076">
    <property type="entry name" value="GDH_ACT2"/>
    <property type="match status" value="1"/>
</dbReference>
<feature type="domain" description="NAD-specific glutamate dehydrogenase C-terminal" evidence="3">
    <location>
        <begin position="1300"/>
        <end position="1637"/>
    </location>
</feature>
<evidence type="ECO:0000259" key="6">
    <source>
        <dbReference type="Pfam" id="PF21077"/>
    </source>
</evidence>
<dbReference type="InterPro" id="IPR049059">
    <property type="entry name" value="NAD_Glu_DH_HM1"/>
</dbReference>
<dbReference type="InterPro" id="IPR028971">
    <property type="entry name" value="NAD-GDH_cat"/>
</dbReference>
<organism evidence="7 8">
    <name type="scientific">Humibacillus xanthopallidus</name>
    <dbReference type="NCBI Taxonomy" id="412689"/>
    <lineage>
        <taxon>Bacteria</taxon>
        <taxon>Bacillati</taxon>
        <taxon>Actinomycetota</taxon>
        <taxon>Actinomycetes</taxon>
        <taxon>Micrococcales</taxon>
        <taxon>Intrasporangiaceae</taxon>
        <taxon>Humibacillus</taxon>
    </lineage>
</organism>
<evidence type="ECO:0000259" key="2">
    <source>
        <dbReference type="Pfam" id="PF05088"/>
    </source>
</evidence>
<dbReference type="InterPro" id="IPR007780">
    <property type="entry name" value="NAD_Glu_DH_bac"/>
</dbReference>
<accession>A0A543HVH9</accession>
<sequence length="1781" mass="194359">MTASLEESRIDVLRTAAAAAAPPTRSPRAEGRRSRRADPTAEVETFLASYYRLVATEDLLARPARELSTMALAHREFAQQRPVGTLNVRAFNPTAQDEGWSTGHTVVQIVCDDMPFLVDSVVSALGGFDRGVHLIVHPQMTVERTITGELRSVLPEGTSVATSDHSTGVVRESWMHVEIDRLPPSALDDLETRLRHVLENVRDSVEDWPKMRAHALTIASELKSATPPGTDPRQAREASRFLEWLAHNNFTFLGYREYALKHENGHDISVQVAGTGLGVLRYDRPHAGTGVVLTPAASRAARDSTILIITKANSRATVHRDVYLDYISIKKFDARGECVGEQRFLGLYASAAYNDTIHDIPLLDVKAEEVLRLTGLSPDSHSGKDILQILETYPRDELFQTSAQQLSEIATSVLHLQERRKTKLFTRRDEFGRFVSCLVYLPRDRYNTTVRLRIEAILLEAYGGQTIDNTTRVSESTLARLHFVVRMPSGVDIPDIDEEALERRVIDATRTWDEDLSEALSESRGVDEGARTMAAYAKALPEAYKEDFDVETAVADLDRIERLGEGDRTTALHLYADAAAEGPEERRFKLYRRADLSLTQVLPLFTHLGVEVTDERPYEVRVVDHQRVVHIFDFGLRAPAERWGTGAEADDVRERFEDAFRAVWEGRAESDGFNALVLGAGLTWRQVVILRTVAKYLRQTGSTFSQDYVESALVAHTGIARSLVELFEARFDPDAFDDATEAGAAQRAARQRTIVTSVKEALDDVASLDHDRIVRALLGVIQASLRTNFYQPDERGNDKTYVSLKLNPKKVPDLPAPRPMFEIWVYSPRVEGVHLRFGKVARGGLRWSDRREDFRTEILGLVKAQMVKNAVIVPTGSKGGFYAKQLPDPAVDRAAWMDEGIAAYRLFISGLLDLTDNLVSGDAVPPHRVVRHDEDDTYLVVAADKGTAKFSDIANGISADYGFWLDDAFASGGSAGYDHKGMGITARGAWESVKRHFRELGVDTQTEDFTVVGVGDMSGDVFGNGMLLSEHIRLVAAFDHRHIFVDPTPDAASSYAERRRMFELPGSSWADYDASLISKGGGIFDRSAKSVPISAAMATALGLRAGTKSMTPAQLMKAILQAPVDLLWNGGIGTYVKATSESNGEIGDRANDAIRVNGADLRCKVVGEGGNLGASQLGRIEASLRGVRVNTDAIDNSAGVDTSDHEVNIKILLTELTRSGELTTKRRNTLLASMTDDVAEQVLRDNYEQNVLLGNARAQQHAMLTVHERLIQFLEEHGDLDRGLEFLPSDAEISRRNKEGLGLVSPEFSVLVAYAKLYLKNQLIATSLPDDPWFAETLAGYFPKALRSKYAEQIAAHPLRREIITNSVANSMVNRGGITFAYRAGEETGASPEQVARAYVVCREIFDLAGFVRRVEATDNVVSTNAQTALYLEFRRLIDRSVRWFLTTRPATLDIAAEVGRFRPGIEAYAGRIPELLQGSERARLMRRSRDLQGKGVPEELAMVAASLLDGYSLLDIIEIAEETGEDLDDVVSVYFLTSETFSIDAMLGRVTMLPRDDRWDAMARGALRDDLYSVLHSLTRSVLEVSNGSSAPADRLAEWSELNADALSRARGALGGIERMTHAGIAALSVALRTLRTVTKPAASSSALTATPTSGSAAASAADGAAARKAAPTKKKAAATTAATAKAATAKAATAKKATATKTAKTATATAKKPAGPATKAASARKAAPAKAATAPARKTARARKAAPAEKAVPARKGATVTSSAAPRTAAAKRSAASRG</sequence>
<evidence type="ECO:0000259" key="5">
    <source>
        <dbReference type="Pfam" id="PF21076"/>
    </source>
</evidence>
<feature type="domain" description="NAD-glutamate dehydrogenase ACT3" evidence="6">
    <location>
        <begin position="570"/>
        <end position="641"/>
    </location>
</feature>
<dbReference type="Pfam" id="PF21079">
    <property type="entry name" value="GDH_HM2"/>
    <property type="match status" value="1"/>
</dbReference>
<gene>
    <name evidence="7" type="ORF">FBY41_2392</name>
</gene>
<dbReference type="PANTHER" id="PTHR43403">
    <property type="entry name" value="NAD-SPECIFIC GLUTAMATE DEHYDROGENASE"/>
    <property type="match status" value="1"/>
</dbReference>
<dbReference type="InterPro" id="IPR046346">
    <property type="entry name" value="Aminoacid_DH-like_N_sf"/>
</dbReference>
<dbReference type="Pfam" id="PF21073">
    <property type="entry name" value="GDH_HM1"/>
    <property type="match status" value="1"/>
</dbReference>
<dbReference type="InterPro" id="IPR049062">
    <property type="entry name" value="NAD_Glu_DH_ACT2"/>
</dbReference>
<dbReference type="Proteomes" id="UP000316747">
    <property type="component" value="Unassembled WGS sequence"/>
</dbReference>
<protein>
    <submittedName>
        <fullName evidence="7">Glutamate dehydrogenase (NAD)</fullName>
    </submittedName>
</protein>
<dbReference type="InterPro" id="IPR049056">
    <property type="entry name" value="NAD_Glu_DH_HM3"/>
</dbReference>
<evidence type="ECO:0000259" key="3">
    <source>
        <dbReference type="Pfam" id="PF21074"/>
    </source>
</evidence>
<dbReference type="InterPro" id="IPR024727">
    <property type="entry name" value="NAD_Glu_DH_N_ACT1"/>
</dbReference>
<feature type="domain" description="NAD-glutamate dehydrogenase ACT2" evidence="5">
    <location>
        <begin position="423"/>
        <end position="513"/>
    </location>
</feature>
<comment type="caution">
    <text evidence="7">The sequence shown here is derived from an EMBL/GenBank/DDBJ whole genome shotgun (WGS) entry which is preliminary data.</text>
</comment>
<dbReference type="OrthoDB" id="9758052at2"/>
<feature type="region of interest" description="Disordered" evidence="1">
    <location>
        <begin position="16"/>
        <end position="40"/>
    </location>
</feature>
<proteinExistence type="predicted"/>
<dbReference type="GO" id="GO:0004352">
    <property type="term" value="F:glutamate dehydrogenase (NAD+) activity"/>
    <property type="evidence" value="ECO:0007669"/>
    <property type="project" value="InterPro"/>
</dbReference>
<dbReference type="SUPFAM" id="SSF53223">
    <property type="entry name" value="Aminoacid dehydrogenase-like, N-terminal domain"/>
    <property type="match status" value="1"/>
</dbReference>
<reference evidence="7 8" key="1">
    <citation type="submission" date="2019-06" db="EMBL/GenBank/DDBJ databases">
        <title>Genome sequencing of plant associated microbes to promote plant fitness in Sorghum bicolor and Oryza sativa.</title>
        <authorList>
            <person name="Coleman-Derr D."/>
        </authorList>
    </citation>
    <scope>NUCLEOTIDE SEQUENCE [LARGE SCALE GENOMIC DNA]</scope>
    <source>
        <strain evidence="7 8">KV-663</strain>
    </source>
</reference>
<feature type="compositionally biased region" description="Low complexity" evidence="1">
    <location>
        <begin position="1691"/>
        <end position="1739"/>
    </location>
</feature>
<evidence type="ECO:0000259" key="4">
    <source>
        <dbReference type="Pfam" id="PF21075"/>
    </source>
</evidence>
<evidence type="ECO:0000313" key="8">
    <source>
        <dbReference type="Proteomes" id="UP000316747"/>
    </source>
</evidence>
<evidence type="ECO:0000313" key="7">
    <source>
        <dbReference type="EMBL" id="TQM62361.1"/>
    </source>
</evidence>
<dbReference type="Pfam" id="PF05088">
    <property type="entry name" value="Bac_GDH_CD"/>
    <property type="match status" value="1"/>
</dbReference>
<dbReference type="PANTHER" id="PTHR43403:SF1">
    <property type="entry name" value="NAD-SPECIFIC GLUTAMATE DEHYDROGENASE"/>
    <property type="match status" value="1"/>
</dbReference>
<feature type="region of interest" description="Disordered" evidence="1">
    <location>
        <begin position="1691"/>
        <end position="1781"/>
    </location>
</feature>
<dbReference type="RefSeq" id="WP_141844465.1">
    <property type="nucleotide sequence ID" value="NZ_VFPM01000002.1"/>
</dbReference>
<feature type="domain" description="NAD-glutamate dehydrogenase catalytic" evidence="2">
    <location>
        <begin position="758"/>
        <end position="1254"/>
    </location>
</feature>
<name>A0A543HVH9_9MICO</name>
<keyword evidence="8" id="KW-1185">Reference proteome</keyword>
<dbReference type="InterPro" id="IPR036291">
    <property type="entry name" value="NAD(P)-bd_dom_sf"/>
</dbReference>
<dbReference type="Gene3D" id="3.40.50.720">
    <property type="entry name" value="NAD(P)-binding Rossmann-like Domain"/>
    <property type="match status" value="1"/>
</dbReference>
<dbReference type="InterPro" id="IPR049064">
    <property type="entry name" value="NAD_Glu_DH_ACT3"/>
</dbReference>
<feature type="compositionally biased region" description="Low complexity" evidence="1">
    <location>
        <begin position="1750"/>
        <end position="1781"/>
    </location>
</feature>
<dbReference type="GO" id="GO:0006538">
    <property type="term" value="P:L-glutamate catabolic process"/>
    <property type="evidence" value="ECO:0007669"/>
    <property type="project" value="InterPro"/>
</dbReference>
<dbReference type="Pfam" id="PF21075">
    <property type="entry name" value="GDH_ACT1"/>
    <property type="match status" value="1"/>
</dbReference>
<dbReference type="InterPro" id="IPR048381">
    <property type="entry name" value="GDH_C"/>
</dbReference>
<evidence type="ECO:0000256" key="1">
    <source>
        <dbReference type="SAM" id="MobiDB-lite"/>
    </source>
</evidence>
<dbReference type="EMBL" id="VFPM01000002">
    <property type="protein sequence ID" value="TQM62361.1"/>
    <property type="molecule type" value="Genomic_DNA"/>
</dbReference>
<dbReference type="Pfam" id="PF21074">
    <property type="entry name" value="GDH_C"/>
    <property type="match status" value="1"/>
</dbReference>
<feature type="domain" description="NAD-glutamate dehydrogenase N-terminal ACT1" evidence="4">
    <location>
        <begin position="46"/>
        <end position="194"/>
    </location>
</feature>
<dbReference type="InterPro" id="IPR049058">
    <property type="entry name" value="NAD_Glu_DH_HM2"/>
</dbReference>
<dbReference type="Pfam" id="PF21077">
    <property type="entry name" value="GDH_ACT3"/>
    <property type="match status" value="1"/>
</dbReference>
<feature type="compositionally biased region" description="Basic and acidic residues" evidence="1">
    <location>
        <begin position="27"/>
        <end position="39"/>
    </location>
</feature>
<dbReference type="Pfam" id="PF21078">
    <property type="entry name" value="GDH_HM3"/>
    <property type="match status" value="1"/>
</dbReference>